<evidence type="ECO:0000313" key="1">
    <source>
        <dbReference type="EMBL" id="KNZ58222.1"/>
    </source>
</evidence>
<dbReference type="VEuPathDB" id="FungiDB:VP01_1973g2"/>
<keyword evidence="2" id="KW-1185">Reference proteome</keyword>
<organism evidence="1 2">
    <name type="scientific">Puccinia sorghi</name>
    <dbReference type="NCBI Taxonomy" id="27349"/>
    <lineage>
        <taxon>Eukaryota</taxon>
        <taxon>Fungi</taxon>
        <taxon>Dikarya</taxon>
        <taxon>Basidiomycota</taxon>
        <taxon>Pucciniomycotina</taxon>
        <taxon>Pucciniomycetes</taxon>
        <taxon>Pucciniales</taxon>
        <taxon>Pucciniaceae</taxon>
        <taxon>Puccinia</taxon>
    </lineage>
</organism>
<dbReference type="AlphaFoldDB" id="A0A0L6VCB0"/>
<proteinExistence type="predicted"/>
<name>A0A0L6VCB0_9BASI</name>
<dbReference type="OrthoDB" id="4847360at2759"/>
<accession>A0A0L6VCB0</accession>
<evidence type="ECO:0000313" key="2">
    <source>
        <dbReference type="Proteomes" id="UP000037035"/>
    </source>
</evidence>
<gene>
    <name evidence="1" type="ORF">VP01_1973g2</name>
</gene>
<evidence type="ECO:0008006" key="3">
    <source>
        <dbReference type="Google" id="ProtNLM"/>
    </source>
</evidence>
<reference evidence="1 2" key="1">
    <citation type="submission" date="2015-08" db="EMBL/GenBank/DDBJ databases">
        <title>Next Generation Sequencing and Analysis of the Genome of Puccinia sorghi L Schw, the Causal Agent of Maize Common Rust.</title>
        <authorList>
            <person name="Rochi L."/>
            <person name="Burguener G."/>
            <person name="Darino M."/>
            <person name="Turjanski A."/>
            <person name="Kreff E."/>
            <person name="Dieguez M.J."/>
            <person name="Sacco F."/>
        </authorList>
    </citation>
    <scope>NUCLEOTIDE SEQUENCE [LARGE SCALE GENOMIC DNA]</scope>
    <source>
        <strain evidence="1 2">RO10H11247</strain>
    </source>
</reference>
<comment type="caution">
    <text evidence="1">The sequence shown here is derived from an EMBL/GenBank/DDBJ whole genome shotgun (WGS) entry which is preliminary data.</text>
</comment>
<protein>
    <recommendedName>
        <fullName evidence="3">Retrotransposon gag domain-containing protein</fullName>
    </recommendedName>
</protein>
<dbReference type="Proteomes" id="UP000037035">
    <property type="component" value="Unassembled WGS sequence"/>
</dbReference>
<dbReference type="EMBL" id="LAVV01006807">
    <property type="protein sequence ID" value="KNZ58222.1"/>
    <property type="molecule type" value="Genomic_DNA"/>
</dbReference>
<sequence>MDTLNAHLDKMMLQACLDATAAQQNLAPAQKMPAPAPASKPIVLAKPQPFDGTRGTAAEVFVGQIGLHAITYPKNFPTDAIKVMFAVLFMKDYTATLSQLYLDKVFNREPVVFNDFLNDFKSSFFDHTCQHRSKGPCGTSARLEPCQHAGL</sequence>